<sequence length="258" mass="30453">ASSAPSIHLVLAAMSWNDLEWTKHLKVPNLRVIPYIANRPTAKYHPPSNRGNEAISYLTYIYEFYDKLPDIAIFTHGSDWSWHIDGALNYSTAYAIEHLDIDEVRRRQYVNLRVSWLRACPNWINTSVTTWSADVDPKLRPEERFMKTAFQENFPGDPVPLILSQPCCSQFAVTREAIQSNPREQYKMQIDWLQNTRLESEVSGRVWEHMWQWLFIKKAIDCPSEHKALCRAYHICFEDEEDWTRWRDLESEKFNISD</sequence>
<gene>
    <name evidence="1" type="ORF">L207DRAFT_398887</name>
</gene>
<name>A0A2J6R2H7_HYAVF</name>
<evidence type="ECO:0000313" key="1">
    <source>
        <dbReference type="EMBL" id="PMD32727.1"/>
    </source>
</evidence>
<feature type="non-terminal residue" evidence="1">
    <location>
        <position position="258"/>
    </location>
</feature>
<dbReference type="InterPro" id="IPR021838">
    <property type="entry name" value="DUF3431"/>
</dbReference>
<keyword evidence="2" id="KW-1185">Reference proteome</keyword>
<dbReference type="Pfam" id="PF11913">
    <property type="entry name" value="DUF3431"/>
    <property type="match status" value="1"/>
</dbReference>
<proteinExistence type="predicted"/>
<organism evidence="1 2">
    <name type="scientific">Hyaloscypha variabilis (strain UAMH 11265 / GT02V1 / F)</name>
    <name type="common">Meliniomyces variabilis</name>
    <dbReference type="NCBI Taxonomy" id="1149755"/>
    <lineage>
        <taxon>Eukaryota</taxon>
        <taxon>Fungi</taxon>
        <taxon>Dikarya</taxon>
        <taxon>Ascomycota</taxon>
        <taxon>Pezizomycotina</taxon>
        <taxon>Leotiomycetes</taxon>
        <taxon>Helotiales</taxon>
        <taxon>Hyaloscyphaceae</taxon>
        <taxon>Hyaloscypha</taxon>
        <taxon>Hyaloscypha variabilis</taxon>
    </lineage>
</organism>
<evidence type="ECO:0000313" key="2">
    <source>
        <dbReference type="Proteomes" id="UP000235786"/>
    </source>
</evidence>
<dbReference type="PANTHER" id="PTHR37490">
    <property type="entry name" value="EXPRESSED PROTEIN"/>
    <property type="match status" value="1"/>
</dbReference>
<dbReference type="STRING" id="1149755.A0A2J6R2H7"/>
<reference evidence="1 2" key="1">
    <citation type="submission" date="2016-04" db="EMBL/GenBank/DDBJ databases">
        <title>A degradative enzymes factory behind the ericoid mycorrhizal symbiosis.</title>
        <authorList>
            <consortium name="DOE Joint Genome Institute"/>
            <person name="Martino E."/>
            <person name="Morin E."/>
            <person name="Grelet G."/>
            <person name="Kuo A."/>
            <person name="Kohler A."/>
            <person name="Daghino S."/>
            <person name="Barry K."/>
            <person name="Choi C."/>
            <person name="Cichocki N."/>
            <person name="Clum A."/>
            <person name="Copeland A."/>
            <person name="Hainaut M."/>
            <person name="Haridas S."/>
            <person name="Labutti K."/>
            <person name="Lindquist E."/>
            <person name="Lipzen A."/>
            <person name="Khouja H.-R."/>
            <person name="Murat C."/>
            <person name="Ohm R."/>
            <person name="Olson A."/>
            <person name="Spatafora J."/>
            <person name="Veneault-Fourrey C."/>
            <person name="Henrissat B."/>
            <person name="Grigoriev I."/>
            <person name="Martin F."/>
            <person name="Perotto S."/>
        </authorList>
    </citation>
    <scope>NUCLEOTIDE SEQUENCE [LARGE SCALE GENOMIC DNA]</scope>
    <source>
        <strain evidence="1 2">F</strain>
    </source>
</reference>
<feature type="non-terminal residue" evidence="1">
    <location>
        <position position="1"/>
    </location>
</feature>
<dbReference type="AlphaFoldDB" id="A0A2J6R2H7"/>
<accession>A0A2J6R2H7</accession>
<dbReference type="Proteomes" id="UP000235786">
    <property type="component" value="Unassembled WGS sequence"/>
</dbReference>
<protein>
    <submittedName>
        <fullName evidence="1">Uncharacterized protein</fullName>
    </submittedName>
</protein>
<dbReference type="EMBL" id="KZ613958">
    <property type="protein sequence ID" value="PMD32727.1"/>
    <property type="molecule type" value="Genomic_DNA"/>
</dbReference>
<dbReference type="PANTHER" id="PTHR37490:SF3">
    <property type="entry name" value="DUF3431 DOMAIN CONTAINING PROTEIN"/>
    <property type="match status" value="1"/>
</dbReference>
<dbReference type="OrthoDB" id="426718at2759"/>